<comment type="caution">
    <text evidence="2">The sequence shown here is derived from an EMBL/GenBank/DDBJ whole genome shotgun (WGS) entry which is preliminary data.</text>
</comment>
<evidence type="ECO:0000313" key="2">
    <source>
        <dbReference type="EMBL" id="GKV21605.1"/>
    </source>
</evidence>
<feature type="compositionally biased region" description="Basic residues" evidence="1">
    <location>
        <begin position="163"/>
        <end position="173"/>
    </location>
</feature>
<keyword evidence="3" id="KW-1185">Reference proteome</keyword>
<dbReference type="PANTHER" id="PTHR34193">
    <property type="entry name" value="OS11G0199801 PROTEIN"/>
    <property type="match status" value="1"/>
</dbReference>
<sequence length="287" mass="32389">MLNHQPGVPRNPLSSINPDFQISTGTGDHDFGFWDSRQAWYNNKFSNLDGNEMKFQVEVDTIEGPGSCSPPLWKKNEMRDARHESSPLLPYNHQYSNLGTQSHIIAEGRKKLMEMIENMPESSYELSLKDIVDEQHVAGGNEEIIMVEERSFRAESENEIEKQKKKRKKKSIKSNHISRSGSMDTDAFLIKLFFPTSLGLNLKKRAKAGNESNISTPLPESEESDSHAEKQWWIKKIFKGGNGKNRGKYTSRSGRSCSSASCSSTNSSSSQSRYFMLTPSGPIHFCT</sequence>
<evidence type="ECO:0000313" key="3">
    <source>
        <dbReference type="Proteomes" id="UP001054252"/>
    </source>
</evidence>
<gene>
    <name evidence="2" type="ORF">SLEP1_g31568</name>
</gene>
<name>A0AAV5K9G4_9ROSI</name>
<organism evidence="2 3">
    <name type="scientific">Rubroshorea leprosula</name>
    <dbReference type="NCBI Taxonomy" id="152421"/>
    <lineage>
        <taxon>Eukaryota</taxon>
        <taxon>Viridiplantae</taxon>
        <taxon>Streptophyta</taxon>
        <taxon>Embryophyta</taxon>
        <taxon>Tracheophyta</taxon>
        <taxon>Spermatophyta</taxon>
        <taxon>Magnoliopsida</taxon>
        <taxon>eudicotyledons</taxon>
        <taxon>Gunneridae</taxon>
        <taxon>Pentapetalae</taxon>
        <taxon>rosids</taxon>
        <taxon>malvids</taxon>
        <taxon>Malvales</taxon>
        <taxon>Dipterocarpaceae</taxon>
        <taxon>Rubroshorea</taxon>
    </lineage>
</organism>
<proteinExistence type="predicted"/>
<feature type="compositionally biased region" description="Low complexity" evidence="1">
    <location>
        <begin position="251"/>
        <end position="273"/>
    </location>
</feature>
<feature type="region of interest" description="Disordered" evidence="1">
    <location>
        <begin position="155"/>
        <end position="180"/>
    </location>
</feature>
<dbReference type="PANTHER" id="PTHR34193:SF10">
    <property type="entry name" value="DUF1645 FAMILY PROTEIN"/>
    <property type="match status" value="1"/>
</dbReference>
<feature type="region of interest" description="Disordered" evidence="1">
    <location>
        <begin position="243"/>
        <end position="273"/>
    </location>
</feature>
<dbReference type="AlphaFoldDB" id="A0AAV5K9G4"/>
<accession>A0AAV5K9G4</accession>
<protein>
    <submittedName>
        <fullName evidence="2">Uncharacterized protein</fullName>
    </submittedName>
</protein>
<evidence type="ECO:0000256" key="1">
    <source>
        <dbReference type="SAM" id="MobiDB-lite"/>
    </source>
</evidence>
<dbReference type="EMBL" id="BPVZ01000058">
    <property type="protein sequence ID" value="GKV21605.1"/>
    <property type="molecule type" value="Genomic_DNA"/>
</dbReference>
<reference evidence="2 3" key="1">
    <citation type="journal article" date="2021" name="Commun. Biol.">
        <title>The genome of Shorea leprosula (Dipterocarpaceae) highlights the ecological relevance of drought in aseasonal tropical rainforests.</title>
        <authorList>
            <person name="Ng K.K.S."/>
            <person name="Kobayashi M.J."/>
            <person name="Fawcett J.A."/>
            <person name="Hatakeyama M."/>
            <person name="Paape T."/>
            <person name="Ng C.H."/>
            <person name="Ang C.C."/>
            <person name="Tnah L.H."/>
            <person name="Lee C.T."/>
            <person name="Nishiyama T."/>
            <person name="Sese J."/>
            <person name="O'Brien M.J."/>
            <person name="Copetti D."/>
            <person name="Mohd Noor M.I."/>
            <person name="Ong R.C."/>
            <person name="Putra M."/>
            <person name="Sireger I.Z."/>
            <person name="Indrioko S."/>
            <person name="Kosugi Y."/>
            <person name="Izuno A."/>
            <person name="Isagi Y."/>
            <person name="Lee S.L."/>
            <person name="Shimizu K.K."/>
        </authorList>
    </citation>
    <scope>NUCLEOTIDE SEQUENCE [LARGE SCALE GENOMIC DNA]</scope>
    <source>
        <strain evidence="2">214</strain>
    </source>
</reference>
<dbReference type="Proteomes" id="UP001054252">
    <property type="component" value="Unassembled WGS sequence"/>
</dbReference>